<dbReference type="PRINTS" id="PR00792">
    <property type="entry name" value="PEPSIN"/>
</dbReference>
<evidence type="ECO:0000313" key="6">
    <source>
        <dbReference type="Proteomes" id="UP000092730"/>
    </source>
</evidence>
<feature type="compositionally biased region" description="Polar residues" evidence="2">
    <location>
        <begin position="112"/>
        <end position="150"/>
    </location>
</feature>
<comment type="similarity">
    <text evidence="1">Belongs to the peptidase A1 family.</text>
</comment>
<protein>
    <recommendedName>
        <fullName evidence="3">Peptidase A1 domain-containing protein</fullName>
    </recommendedName>
</protein>
<sequence>MTKHAPSNPDLPVVKALRILKRQEERAINLKMTPHTASHHLEKKQVEPTSSSANNPYAFPSQQISSQETTSTYQSVSPSSAEMTQTQGSWSTTTSWTSSWSGSNSGYPSATAVANNVDDSSTTDSAQNNTNAAGSSNDSGPSGTVSADNPITTMVAEDPSQMGTIYTIDVSVDGVQLPVHIDTGSSQFWAAHSSCEECKQNGMTTIDTALPPDCGQGDNTITITYAMGWVKGCHVNTSITLGEDTLQNYPVLAVIEAGGGTEKLGDYYSGLIGLASDGSSQDSIPTVVSALYRQGSIQQPIVGFYLPRAGENQESEITFGDPSTSEHADESKVAYLARQGGANGLYIVRMDSFVIGSETVSLGADCYLDTGSSGIAVPQSALEQVYQTAYGISSTNSTEKAPCQAPNSNTGVWITFAGTPFEIPYQDLIYDNGNKTCSPLIASYSGSVSDIWLFGDAFLHNVYHSVNVETGEVELFGLKNP</sequence>
<evidence type="ECO:0000313" key="4">
    <source>
        <dbReference type="EMBL" id="OCF22939.1"/>
    </source>
</evidence>
<dbReference type="VEuPathDB" id="FungiDB:I302_07289"/>
<dbReference type="InterPro" id="IPR034164">
    <property type="entry name" value="Pepsin-like_dom"/>
</dbReference>
<proteinExistence type="inferred from homology"/>
<dbReference type="PANTHER" id="PTHR47966">
    <property type="entry name" value="BETA-SITE APP-CLEAVING ENZYME, ISOFORM A-RELATED"/>
    <property type="match status" value="1"/>
</dbReference>
<accession>A0A1B9FVY9</accession>
<gene>
    <name evidence="4" type="ORF">I302_07289</name>
    <name evidence="5" type="ORF">I302_108340</name>
</gene>
<dbReference type="PANTHER" id="PTHR47966:SF75">
    <property type="entry name" value="ENDOPEPTIDASE (CTSD), PUTATIVE (AFU_ORTHOLOGUE AFUA_4G07040)-RELATED"/>
    <property type="match status" value="1"/>
</dbReference>
<dbReference type="InterPro" id="IPR001461">
    <property type="entry name" value="Aspartic_peptidase_A1"/>
</dbReference>
<evidence type="ECO:0000313" key="5">
    <source>
        <dbReference type="EMBL" id="WVW86298.1"/>
    </source>
</evidence>
<dbReference type="InterPro" id="IPR021109">
    <property type="entry name" value="Peptidase_aspartic_dom_sf"/>
</dbReference>
<organism evidence="4">
    <name type="scientific">Kwoniella bestiolae CBS 10118</name>
    <dbReference type="NCBI Taxonomy" id="1296100"/>
    <lineage>
        <taxon>Eukaryota</taxon>
        <taxon>Fungi</taxon>
        <taxon>Dikarya</taxon>
        <taxon>Basidiomycota</taxon>
        <taxon>Agaricomycotina</taxon>
        <taxon>Tremellomycetes</taxon>
        <taxon>Tremellales</taxon>
        <taxon>Cryptococcaceae</taxon>
        <taxon>Kwoniella</taxon>
    </lineage>
</organism>
<reference evidence="4" key="1">
    <citation type="submission" date="2013-07" db="EMBL/GenBank/DDBJ databases">
        <title>The Genome Sequence of Cryptococcus bestiolae CBS10118.</title>
        <authorList>
            <consortium name="The Broad Institute Genome Sequencing Platform"/>
            <person name="Cuomo C."/>
            <person name="Litvintseva A."/>
            <person name="Chen Y."/>
            <person name="Heitman J."/>
            <person name="Sun S."/>
            <person name="Springer D."/>
            <person name="Dromer F."/>
            <person name="Young S.K."/>
            <person name="Zeng Q."/>
            <person name="Gargeya S."/>
            <person name="Fitzgerald M."/>
            <person name="Abouelleil A."/>
            <person name="Alvarado L."/>
            <person name="Berlin A.M."/>
            <person name="Chapman S.B."/>
            <person name="Dewar J."/>
            <person name="Goldberg J."/>
            <person name="Griggs A."/>
            <person name="Gujja S."/>
            <person name="Hansen M."/>
            <person name="Howarth C."/>
            <person name="Imamovic A."/>
            <person name="Larimer J."/>
            <person name="McCowan C."/>
            <person name="Murphy C."/>
            <person name="Pearson M."/>
            <person name="Priest M."/>
            <person name="Roberts A."/>
            <person name="Saif S."/>
            <person name="Shea T."/>
            <person name="Sykes S."/>
            <person name="Wortman J."/>
            <person name="Nusbaum C."/>
            <person name="Birren B."/>
        </authorList>
    </citation>
    <scope>NUCLEOTIDE SEQUENCE [LARGE SCALE GENOMIC DNA]</scope>
    <source>
        <strain evidence="4">CBS 10118</strain>
    </source>
</reference>
<dbReference type="Pfam" id="PF00026">
    <property type="entry name" value="Asp"/>
    <property type="match status" value="1"/>
</dbReference>
<dbReference type="CDD" id="cd05471">
    <property type="entry name" value="pepsin_like"/>
    <property type="match status" value="1"/>
</dbReference>
<dbReference type="EMBL" id="CP144547">
    <property type="protein sequence ID" value="WVW86298.1"/>
    <property type="molecule type" value="Genomic_DNA"/>
</dbReference>
<reference evidence="5" key="2">
    <citation type="submission" date="2013-07" db="EMBL/GenBank/DDBJ databases">
        <authorList>
            <consortium name="The Broad Institute Genome Sequencing Platform"/>
            <person name="Cuomo C."/>
            <person name="Litvintseva A."/>
            <person name="Chen Y."/>
            <person name="Heitman J."/>
            <person name="Sun S."/>
            <person name="Springer D."/>
            <person name="Dromer F."/>
            <person name="Young S.K."/>
            <person name="Zeng Q."/>
            <person name="Gargeya S."/>
            <person name="Fitzgerald M."/>
            <person name="Abouelleil A."/>
            <person name="Alvarado L."/>
            <person name="Berlin A.M."/>
            <person name="Chapman S.B."/>
            <person name="Dewar J."/>
            <person name="Goldberg J."/>
            <person name="Griggs A."/>
            <person name="Gujja S."/>
            <person name="Hansen M."/>
            <person name="Howarth C."/>
            <person name="Imamovic A."/>
            <person name="Larimer J."/>
            <person name="McCowan C."/>
            <person name="Murphy C."/>
            <person name="Pearson M."/>
            <person name="Priest M."/>
            <person name="Roberts A."/>
            <person name="Saif S."/>
            <person name="Shea T."/>
            <person name="Sykes S."/>
            <person name="Wortman J."/>
            <person name="Nusbaum C."/>
            <person name="Birren B."/>
        </authorList>
    </citation>
    <scope>NUCLEOTIDE SEQUENCE</scope>
    <source>
        <strain evidence="5">CBS 10118</strain>
    </source>
</reference>
<feature type="domain" description="Peptidase A1" evidence="3">
    <location>
        <begin position="166"/>
        <end position="476"/>
    </location>
</feature>
<evidence type="ECO:0000256" key="1">
    <source>
        <dbReference type="ARBA" id="ARBA00007447"/>
    </source>
</evidence>
<dbReference type="GO" id="GO:0006508">
    <property type="term" value="P:proteolysis"/>
    <property type="evidence" value="ECO:0007669"/>
    <property type="project" value="InterPro"/>
</dbReference>
<dbReference type="STRING" id="1296100.A0A1B9FVY9"/>
<dbReference type="EMBL" id="KI894024">
    <property type="protein sequence ID" value="OCF22939.1"/>
    <property type="molecule type" value="Genomic_DNA"/>
</dbReference>
<dbReference type="KEGG" id="kbi:30211688"/>
<dbReference type="InterPro" id="IPR033121">
    <property type="entry name" value="PEPTIDASE_A1"/>
</dbReference>
<dbReference type="GO" id="GO:0004190">
    <property type="term" value="F:aspartic-type endopeptidase activity"/>
    <property type="evidence" value="ECO:0007669"/>
    <property type="project" value="InterPro"/>
</dbReference>
<feature type="compositionally biased region" description="Low complexity" evidence="2">
    <location>
        <begin position="61"/>
        <end position="77"/>
    </location>
</feature>
<feature type="region of interest" description="Disordered" evidence="2">
    <location>
        <begin position="28"/>
        <end position="150"/>
    </location>
</feature>
<dbReference type="AlphaFoldDB" id="A0A1B9FVY9"/>
<dbReference type="Proteomes" id="UP000092730">
    <property type="component" value="Chromosome 7"/>
</dbReference>
<dbReference type="RefSeq" id="XP_019044009.1">
    <property type="nucleotide sequence ID" value="XM_019193886.1"/>
</dbReference>
<feature type="compositionally biased region" description="Low complexity" evidence="2">
    <location>
        <begin position="84"/>
        <end position="106"/>
    </location>
</feature>
<name>A0A1B9FVY9_9TREE</name>
<dbReference type="Gene3D" id="2.40.70.10">
    <property type="entry name" value="Acid Proteases"/>
    <property type="match status" value="2"/>
</dbReference>
<keyword evidence="6" id="KW-1185">Reference proteome</keyword>
<dbReference type="OrthoDB" id="2564177at2759"/>
<reference evidence="4" key="3">
    <citation type="submission" date="2014-01" db="EMBL/GenBank/DDBJ databases">
        <title>Evolution of pathogenesis and genome organization in the Tremellales.</title>
        <authorList>
            <person name="Cuomo C."/>
            <person name="Litvintseva A."/>
            <person name="Heitman J."/>
            <person name="Chen Y."/>
            <person name="Sun S."/>
            <person name="Springer D."/>
            <person name="Dromer F."/>
            <person name="Young S."/>
            <person name="Zeng Q."/>
            <person name="Chapman S."/>
            <person name="Gujja S."/>
            <person name="Saif S."/>
            <person name="Birren B."/>
        </authorList>
    </citation>
    <scope>NUCLEOTIDE SEQUENCE</scope>
    <source>
        <strain evidence="4">CBS 10118</strain>
    </source>
</reference>
<evidence type="ECO:0000259" key="3">
    <source>
        <dbReference type="PROSITE" id="PS51767"/>
    </source>
</evidence>
<dbReference type="PROSITE" id="PS51767">
    <property type="entry name" value="PEPTIDASE_A1"/>
    <property type="match status" value="1"/>
</dbReference>
<evidence type="ECO:0000256" key="2">
    <source>
        <dbReference type="SAM" id="MobiDB-lite"/>
    </source>
</evidence>
<dbReference type="SUPFAM" id="SSF50630">
    <property type="entry name" value="Acid proteases"/>
    <property type="match status" value="1"/>
</dbReference>
<reference evidence="5" key="4">
    <citation type="submission" date="2024-02" db="EMBL/GenBank/DDBJ databases">
        <title>Comparative genomics of Cryptococcus and Kwoniella reveals pathogenesis evolution and contrasting modes of karyotype evolution via chromosome fusion or intercentromeric recombination.</title>
        <authorList>
            <person name="Coelho M.A."/>
            <person name="David-Palma M."/>
            <person name="Shea T."/>
            <person name="Bowers K."/>
            <person name="McGinley-Smith S."/>
            <person name="Mohammad A.W."/>
            <person name="Gnirke A."/>
            <person name="Yurkov A.M."/>
            <person name="Nowrousian M."/>
            <person name="Sun S."/>
            <person name="Cuomo C.A."/>
            <person name="Heitman J."/>
        </authorList>
    </citation>
    <scope>NUCLEOTIDE SEQUENCE</scope>
    <source>
        <strain evidence="5">CBS 10118</strain>
    </source>
</reference>
<dbReference type="GeneID" id="30211688"/>